<dbReference type="VEuPathDB" id="PlasmoDB:PGSY75_0039900"/>
<dbReference type="SUPFAM" id="SSF140924">
    <property type="entry name" value="Duffy binding domain-like"/>
    <property type="match status" value="1"/>
</dbReference>
<evidence type="ECO:0000313" key="2">
    <source>
        <dbReference type="Proteomes" id="UP000076004"/>
    </source>
</evidence>
<dbReference type="Proteomes" id="UP000076004">
    <property type="component" value="Unassembled WGS sequence"/>
</dbReference>
<feature type="non-terminal residue" evidence="1">
    <location>
        <position position="1"/>
    </location>
</feature>
<name>A0A151L213_9APIC</name>
<dbReference type="RefSeq" id="XP_018638702.1">
    <property type="nucleotide sequence ID" value="XM_018783516.1"/>
</dbReference>
<gene>
    <name evidence="1" type="ORF">PGSY75_0039900</name>
</gene>
<reference evidence="1 2" key="1">
    <citation type="journal article" date="2016" name="Nat. Commun.">
        <title>Genomes of cryptic chimpanzee Plasmodium species reveal key evolutionary events leading to human malaria.</title>
        <authorList>
            <person name="Sundararaman S.A."/>
            <person name="Plenderleith L.J."/>
            <person name="Liu W."/>
            <person name="Loy D.E."/>
            <person name="Learn G.H."/>
            <person name="Li Y."/>
            <person name="Shaw K.S."/>
            <person name="Ayouba A."/>
            <person name="Peeters M."/>
            <person name="Speede S."/>
            <person name="Shaw G.M."/>
            <person name="Bushman F.D."/>
            <person name="Brisson D."/>
            <person name="Rayner J.C."/>
            <person name="Sharp P.M."/>
            <person name="Hahn B.H."/>
        </authorList>
    </citation>
    <scope>NUCLEOTIDE SEQUENCE [LARGE SCALE GENOMIC DNA]</scope>
    <source>
        <strain evidence="1 2">SY75</strain>
    </source>
</reference>
<dbReference type="Gene3D" id="1.20.58.830">
    <property type="match status" value="1"/>
</dbReference>
<protein>
    <submittedName>
        <fullName evidence="1">Putative EMP1-like protein</fullName>
    </submittedName>
</protein>
<evidence type="ECO:0000313" key="1">
    <source>
        <dbReference type="EMBL" id="KYN92988.1"/>
    </source>
</evidence>
<accession>A0A151L213</accession>
<organism evidence="1 2">
    <name type="scientific">Plasmodium gaboni</name>
    <dbReference type="NCBI Taxonomy" id="647221"/>
    <lineage>
        <taxon>Eukaryota</taxon>
        <taxon>Sar</taxon>
        <taxon>Alveolata</taxon>
        <taxon>Apicomplexa</taxon>
        <taxon>Aconoidasida</taxon>
        <taxon>Haemosporida</taxon>
        <taxon>Plasmodiidae</taxon>
        <taxon>Plasmodium</taxon>
        <taxon>Plasmodium (Laverania)</taxon>
    </lineage>
</organism>
<comment type="caution">
    <text evidence="1">The sequence shown here is derived from an EMBL/GenBank/DDBJ whole genome shotgun (WGS) entry which is preliminary data.</text>
</comment>
<dbReference type="AlphaFoldDB" id="A0A151L213"/>
<dbReference type="KEGG" id="pgab:PGSY75_0039900"/>
<dbReference type="GeneID" id="29774128"/>
<feature type="non-terminal residue" evidence="1">
    <location>
        <position position="228"/>
    </location>
</feature>
<dbReference type="EMBL" id="LVLB01000397">
    <property type="protein sequence ID" value="KYN92988.1"/>
    <property type="molecule type" value="Genomic_DNA"/>
</dbReference>
<proteinExistence type="predicted"/>
<sequence length="228" mass="26376">DDNTHQFLRWLTEWTQQFCKEKITRSEIIKEKCEAIINGKDTPDNIYLIKEEQCKKLFMDYEKWFISLNNQWKGLSKKYNNIKKNKTSSSNTPNEECALFYVTNKCNECNCNLKDIEDISKRATVNDNTVLKELVKIIELDTDTSRTQIQNISKNTNLNPKSIKTAIDTTKEIVSYGLIGTMGVTELGLRTADFVAKKIQDLYNEIIKPVDKKADTSSDNLTFYENTN</sequence>